<dbReference type="InterPro" id="IPR009057">
    <property type="entry name" value="Homeodomain-like_sf"/>
</dbReference>
<dbReference type="RefSeq" id="WP_253063604.1">
    <property type="nucleotide sequence ID" value="NZ_JAMXWM010000022.1"/>
</dbReference>
<sequence length="199" mass="23007">MDEKTKRLDTDERTALILQTAETLFEAHGVEQVSMHQIAQSAGVGQGTVYRRYANKGDLCMALMHRQFHKLQQHTAMILAQPVSFRQQLKDIVKAHIHFLESHVAFIETIHDTAMCAEKKQLFYESQPYQFLHGVLCTLLNKSVAAKQARPIQTDFTAHMMIASINPKVYLYLRKKKQYSEREIVDSFAQSFIDPLYYK</sequence>
<feature type="domain" description="HTH tetR-type" evidence="5">
    <location>
        <begin position="11"/>
        <end position="71"/>
    </location>
</feature>
<dbReference type="SUPFAM" id="SSF48498">
    <property type="entry name" value="Tetracyclin repressor-like, C-terminal domain"/>
    <property type="match status" value="1"/>
</dbReference>
<evidence type="ECO:0000313" key="6">
    <source>
        <dbReference type="EMBL" id="MFD2692939.1"/>
    </source>
</evidence>
<gene>
    <name evidence="6" type="ORF">ACFSUE_04735</name>
</gene>
<dbReference type="Gene3D" id="1.10.357.10">
    <property type="entry name" value="Tetracycline Repressor, domain 2"/>
    <property type="match status" value="1"/>
</dbReference>
<keyword evidence="2 4" id="KW-0238">DNA-binding</keyword>
<dbReference type="SUPFAM" id="SSF46689">
    <property type="entry name" value="Homeodomain-like"/>
    <property type="match status" value="1"/>
</dbReference>
<evidence type="ECO:0000256" key="1">
    <source>
        <dbReference type="ARBA" id="ARBA00023015"/>
    </source>
</evidence>
<organism evidence="6 7">
    <name type="scientific">Sporolactobacillus shoreicorticis</name>
    <dbReference type="NCBI Taxonomy" id="1923877"/>
    <lineage>
        <taxon>Bacteria</taxon>
        <taxon>Bacillati</taxon>
        <taxon>Bacillota</taxon>
        <taxon>Bacilli</taxon>
        <taxon>Bacillales</taxon>
        <taxon>Sporolactobacillaceae</taxon>
        <taxon>Sporolactobacillus</taxon>
    </lineage>
</organism>
<protein>
    <submittedName>
        <fullName evidence="6">TetR/AcrR family transcriptional regulator</fullName>
    </submittedName>
</protein>
<dbReference type="PROSITE" id="PS50977">
    <property type="entry name" value="HTH_TETR_2"/>
    <property type="match status" value="1"/>
</dbReference>
<dbReference type="InterPro" id="IPR001647">
    <property type="entry name" value="HTH_TetR"/>
</dbReference>
<comment type="caution">
    <text evidence="6">The sequence shown here is derived from an EMBL/GenBank/DDBJ whole genome shotgun (WGS) entry which is preliminary data.</text>
</comment>
<evidence type="ECO:0000256" key="3">
    <source>
        <dbReference type="ARBA" id="ARBA00023163"/>
    </source>
</evidence>
<dbReference type="Proteomes" id="UP001597399">
    <property type="component" value="Unassembled WGS sequence"/>
</dbReference>
<keyword evidence="1" id="KW-0805">Transcription regulation</keyword>
<dbReference type="InterPro" id="IPR050109">
    <property type="entry name" value="HTH-type_TetR-like_transc_reg"/>
</dbReference>
<evidence type="ECO:0000256" key="4">
    <source>
        <dbReference type="PROSITE-ProRule" id="PRU00335"/>
    </source>
</evidence>
<dbReference type="PRINTS" id="PR00455">
    <property type="entry name" value="HTHTETR"/>
</dbReference>
<keyword evidence="3" id="KW-0804">Transcription</keyword>
<evidence type="ECO:0000313" key="7">
    <source>
        <dbReference type="Proteomes" id="UP001597399"/>
    </source>
</evidence>
<dbReference type="Pfam" id="PF00440">
    <property type="entry name" value="TetR_N"/>
    <property type="match status" value="1"/>
</dbReference>
<dbReference type="PANTHER" id="PTHR30055:SF234">
    <property type="entry name" value="HTH-TYPE TRANSCRIPTIONAL REGULATOR BETI"/>
    <property type="match status" value="1"/>
</dbReference>
<evidence type="ECO:0000256" key="2">
    <source>
        <dbReference type="ARBA" id="ARBA00023125"/>
    </source>
</evidence>
<accession>A0ABW5S1Q2</accession>
<keyword evidence="7" id="KW-1185">Reference proteome</keyword>
<dbReference type="EMBL" id="JBHUMQ010000012">
    <property type="protein sequence ID" value="MFD2692939.1"/>
    <property type="molecule type" value="Genomic_DNA"/>
</dbReference>
<evidence type="ECO:0000259" key="5">
    <source>
        <dbReference type="PROSITE" id="PS50977"/>
    </source>
</evidence>
<reference evidence="7" key="1">
    <citation type="journal article" date="2019" name="Int. J. Syst. Evol. Microbiol.">
        <title>The Global Catalogue of Microorganisms (GCM) 10K type strain sequencing project: providing services to taxonomists for standard genome sequencing and annotation.</title>
        <authorList>
            <consortium name="The Broad Institute Genomics Platform"/>
            <consortium name="The Broad Institute Genome Sequencing Center for Infectious Disease"/>
            <person name="Wu L."/>
            <person name="Ma J."/>
        </authorList>
    </citation>
    <scope>NUCLEOTIDE SEQUENCE [LARGE SCALE GENOMIC DNA]</scope>
    <source>
        <strain evidence="7">TISTR 2466</strain>
    </source>
</reference>
<dbReference type="Gene3D" id="1.10.10.60">
    <property type="entry name" value="Homeodomain-like"/>
    <property type="match status" value="1"/>
</dbReference>
<dbReference type="InterPro" id="IPR036271">
    <property type="entry name" value="Tet_transcr_reg_TetR-rel_C_sf"/>
</dbReference>
<feature type="DNA-binding region" description="H-T-H motif" evidence="4">
    <location>
        <begin position="34"/>
        <end position="53"/>
    </location>
</feature>
<name>A0ABW5S1Q2_9BACL</name>
<dbReference type="PANTHER" id="PTHR30055">
    <property type="entry name" value="HTH-TYPE TRANSCRIPTIONAL REGULATOR RUTR"/>
    <property type="match status" value="1"/>
</dbReference>
<proteinExistence type="predicted"/>